<sequence length="446" mass="48520">MTLSQVAGYSIVLVGGSVAGAGRGAGGVLPARARGGGARQRAAARRAHGQGRGTRLARRPQAARAPAPARHAQRDHDRLGWNGGAYAGVSVRALAHGQGATLASRGDHKPHAHPHPAAPRSARPRPPRLERRSLCWQRSLTAKARLASRGDHKPHAHPHPARHAQRDHDRLGWNGGAYAGRSLTAKARLASRGDHKPHAHPHPARHAQRDHDRLGWNGGAYAGDTSITEMTLSQVAGIFYVLVGGLSLALGVALVEFCQHGRAEAARANVPLRAALTAKARLASRGDHKPHAHPHPARHAQRDHDRLGWNGGAYAGYFAAGTQIAQDDAVHASFTHVLTNHLECSVKKVFNAIAHYKRNGTNKNVVRKARPRKTSPRKDLQIIRVAKQDPFKGSNEIRNEVFSPDDPRNISSKLVRRRLVEAKLFGRVDNQELLHEDLRLRKNPEH</sequence>
<keyword evidence="2" id="KW-1185">Reference proteome</keyword>
<reference evidence="1 2" key="1">
    <citation type="journal article" date="2022" name="Genome Biol. Evol.">
        <title>The Spruce Budworm Genome: Reconstructing the Evolutionary History of Antifreeze Proteins.</title>
        <authorList>
            <person name="Beliveau C."/>
            <person name="Gagne P."/>
            <person name="Picq S."/>
            <person name="Vernygora O."/>
            <person name="Keeling C.I."/>
            <person name="Pinkney K."/>
            <person name="Doucet D."/>
            <person name="Wen F."/>
            <person name="Johnston J.S."/>
            <person name="Maaroufi H."/>
            <person name="Boyle B."/>
            <person name="Laroche J."/>
            <person name="Dewar K."/>
            <person name="Juretic N."/>
            <person name="Blackburn G."/>
            <person name="Nisole A."/>
            <person name="Brunet B."/>
            <person name="Brandao M."/>
            <person name="Lumley L."/>
            <person name="Duan J."/>
            <person name="Quan G."/>
            <person name="Lucarotti C.J."/>
            <person name="Roe A.D."/>
            <person name="Sperling F.A.H."/>
            <person name="Levesque R.C."/>
            <person name="Cusson M."/>
        </authorList>
    </citation>
    <scope>NUCLEOTIDE SEQUENCE [LARGE SCALE GENOMIC DNA]</scope>
    <source>
        <strain evidence="1">Glfc:IPQL:Cfum</strain>
    </source>
</reference>
<protein>
    <submittedName>
        <fullName evidence="1">Uncharacterized protein</fullName>
    </submittedName>
</protein>
<dbReference type="Proteomes" id="UP001064048">
    <property type="component" value="Chromosome Z"/>
</dbReference>
<feature type="non-terminal residue" evidence="1">
    <location>
        <position position="446"/>
    </location>
</feature>
<name>A0ACC0K3Q9_CHOFU</name>
<proteinExistence type="predicted"/>
<accession>A0ACC0K3Q9</accession>
<organism evidence="1 2">
    <name type="scientific">Choristoneura fumiferana</name>
    <name type="common">Spruce budworm moth</name>
    <name type="synonym">Archips fumiferana</name>
    <dbReference type="NCBI Taxonomy" id="7141"/>
    <lineage>
        <taxon>Eukaryota</taxon>
        <taxon>Metazoa</taxon>
        <taxon>Ecdysozoa</taxon>
        <taxon>Arthropoda</taxon>
        <taxon>Hexapoda</taxon>
        <taxon>Insecta</taxon>
        <taxon>Pterygota</taxon>
        <taxon>Neoptera</taxon>
        <taxon>Endopterygota</taxon>
        <taxon>Lepidoptera</taxon>
        <taxon>Glossata</taxon>
        <taxon>Ditrysia</taxon>
        <taxon>Tortricoidea</taxon>
        <taxon>Tortricidae</taxon>
        <taxon>Tortricinae</taxon>
        <taxon>Choristoneura</taxon>
    </lineage>
</organism>
<evidence type="ECO:0000313" key="1">
    <source>
        <dbReference type="EMBL" id="KAI8431010.1"/>
    </source>
</evidence>
<evidence type="ECO:0000313" key="2">
    <source>
        <dbReference type="Proteomes" id="UP001064048"/>
    </source>
</evidence>
<dbReference type="EMBL" id="CM046131">
    <property type="protein sequence ID" value="KAI8431010.1"/>
    <property type="molecule type" value="Genomic_DNA"/>
</dbReference>
<comment type="caution">
    <text evidence="1">The sequence shown here is derived from an EMBL/GenBank/DDBJ whole genome shotgun (WGS) entry which is preliminary data.</text>
</comment>
<gene>
    <name evidence="1" type="ORF">MSG28_001095</name>
</gene>